<dbReference type="RefSeq" id="WP_209639581.1">
    <property type="nucleotide sequence ID" value="NZ_JAGINW010000001.1"/>
</dbReference>
<name>A0ABS4TFZ1_9PSEU</name>
<accession>A0ABS4TFZ1</accession>
<comment type="caution">
    <text evidence="1">The sequence shown here is derived from an EMBL/GenBank/DDBJ whole genome shotgun (WGS) entry which is preliminary data.</text>
</comment>
<evidence type="ECO:0000313" key="1">
    <source>
        <dbReference type="EMBL" id="MBP2323339.1"/>
    </source>
</evidence>
<gene>
    <name evidence="1" type="ORF">JOF56_003724</name>
</gene>
<keyword evidence="2" id="KW-1185">Reference proteome</keyword>
<sequence>MRSTENKVTEKTGRCMTETDKYGQFVRRIMRAYGNRVADLDIEGLKGLVDLRAELDAEIAKAVAQLQDRPKGKGYSWADIGRVLGITRQAAQQRFGRR</sequence>
<dbReference type="EMBL" id="JAGINW010000001">
    <property type="protein sequence ID" value="MBP2323339.1"/>
    <property type="molecule type" value="Genomic_DNA"/>
</dbReference>
<reference evidence="1 2" key="1">
    <citation type="submission" date="2021-03" db="EMBL/GenBank/DDBJ databases">
        <title>Sequencing the genomes of 1000 actinobacteria strains.</title>
        <authorList>
            <person name="Klenk H.-P."/>
        </authorList>
    </citation>
    <scope>NUCLEOTIDE SEQUENCE [LARGE SCALE GENOMIC DNA]</scope>
    <source>
        <strain evidence="1 2">DSM 46670</strain>
    </source>
</reference>
<organism evidence="1 2">
    <name type="scientific">Kibdelosporangium banguiense</name>
    <dbReference type="NCBI Taxonomy" id="1365924"/>
    <lineage>
        <taxon>Bacteria</taxon>
        <taxon>Bacillati</taxon>
        <taxon>Actinomycetota</taxon>
        <taxon>Actinomycetes</taxon>
        <taxon>Pseudonocardiales</taxon>
        <taxon>Pseudonocardiaceae</taxon>
        <taxon>Kibdelosporangium</taxon>
    </lineage>
</organism>
<protein>
    <submittedName>
        <fullName evidence="1">Uncharacterized protein</fullName>
    </submittedName>
</protein>
<evidence type="ECO:0000313" key="2">
    <source>
        <dbReference type="Proteomes" id="UP001519332"/>
    </source>
</evidence>
<dbReference type="Proteomes" id="UP001519332">
    <property type="component" value="Unassembled WGS sequence"/>
</dbReference>
<proteinExistence type="predicted"/>